<evidence type="ECO:0000256" key="1">
    <source>
        <dbReference type="SAM" id="MobiDB-lite"/>
    </source>
</evidence>
<gene>
    <name evidence="2" type="ORF">FSB_LOCUS16362</name>
</gene>
<sequence length="36" mass="3925">MEKLTHARDHGAKLMQQRPPEPPPPPPTVSTGPGMH</sequence>
<accession>A0A2N9FN31</accession>
<dbReference type="AlphaFoldDB" id="A0A2N9FN31"/>
<organism evidence="2">
    <name type="scientific">Fagus sylvatica</name>
    <name type="common">Beechnut</name>
    <dbReference type="NCBI Taxonomy" id="28930"/>
    <lineage>
        <taxon>Eukaryota</taxon>
        <taxon>Viridiplantae</taxon>
        <taxon>Streptophyta</taxon>
        <taxon>Embryophyta</taxon>
        <taxon>Tracheophyta</taxon>
        <taxon>Spermatophyta</taxon>
        <taxon>Magnoliopsida</taxon>
        <taxon>eudicotyledons</taxon>
        <taxon>Gunneridae</taxon>
        <taxon>Pentapetalae</taxon>
        <taxon>rosids</taxon>
        <taxon>fabids</taxon>
        <taxon>Fagales</taxon>
        <taxon>Fagaceae</taxon>
        <taxon>Fagus</taxon>
    </lineage>
</organism>
<dbReference type="EMBL" id="OIVN01001001">
    <property type="protein sequence ID" value="SPC88480.1"/>
    <property type="molecule type" value="Genomic_DNA"/>
</dbReference>
<reference evidence="2" key="1">
    <citation type="submission" date="2018-02" db="EMBL/GenBank/DDBJ databases">
        <authorList>
            <person name="Cohen D.B."/>
            <person name="Kent A.D."/>
        </authorList>
    </citation>
    <scope>NUCLEOTIDE SEQUENCE</scope>
</reference>
<feature type="compositionally biased region" description="Basic and acidic residues" evidence="1">
    <location>
        <begin position="1"/>
        <end position="12"/>
    </location>
</feature>
<evidence type="ECO:0000313" key="2">
    <source>
        <dbReference type="EMBL" id="SPC88480.1"/>
    </source>
</evidence>
<feature type="region of interest" description="Disordered" evidence="1">
    <location>
        <begin position="1"/>
        <end position="36"/>
    </location>
</feature>
<protein>
    <submittedName>
        <fullName evidence="2">Uncharacterized protein</fullName>
    </submittedName>
</protein>
<name>A0A2N9FN31_FAGSY</name>
<proteinExistence type="predicted"/>
<feature type="compositionally biased region" description="Pro residues" evidence="1">
    <location>
        <begin position="19"/>
        <end position="28"/>
    </location>
</feature>